<dbReference type="PANTHER" id="PTHR34145:SF56">
    <property type="entry name" value="F-BOX DOMAIN-CONTAINING PROTEIN"/>
    <property type="match status" value="1"/>
</dbReference>
<dbReference type="Gene3D" id="3.80.10.10">
    <property type="entry name" value="Ribonuclease Inhibitor"/>
    <property type="match status" value="1"/>
</dbReference>
<evidence type="ECO:0008006" key="6">
    <source>
        <dbReference type="Google" id="ProtNLM"/>
    </source>
</evidence>
<dbReference type="Proteomes" id="UP001497457">
    <property type="component" value="Chromosome 34rd"/>
</dbReference>
<dbReference type="SUPFAM" id="SSF81383">
    <property type="entry name" value="F-box domain"/>
    <property type="match status" value="1"/>
</dbReference>
<evidence type="ECO:0000313" key="4">
    <source>
        <dbReference type="EMBL" id="CAL5040799.1"/>
    </source>
</evidence>
<dbReference type="InterPro" id="IPR053772">
    <property type="entry name" value="At1g61320/At1g61330-like"/>
</dbReference>
<sequence>MGLLALNRLVSFQRQRQRQRRRRRGQIRPPPPNGLVCSVANGKRSNHEDDDSPQGGKRTRYSGPDLPEDVLGHIHSLMPLQDAARAASVSHAFLRSWRSRPNIAFSSSSLGLTENGRGENKIASDFNSRVDHILKRHSGFGLRTLEIEFCGYKANTHCYLNSWLEFAVTPELQELTLMLPLKKARYCFPSSLFSNGRGNSIRHLNISWCAFSTTVGLDSLKNLTNVTLRDVRITEDELECLLSNSSALEQLNLIYCSKITCVKIPCLLKRLSCFNVIECDKVRLIENKAPNVSCFHISGGQVQVSLAESLQVKHIVLRIDSAISYACVKLPSAVPNLENLSIFSSCEAVSTPLSPSKFLHLKFLCIHILGAAFSPAYDCFSVVYFLDAAPSLETFVLGVSQVRMQHDSIVEYPSPLRQVEGRWHNHLKNVKITGFCSSKSLVELACYVLANATSLDCLTLDTTLGAPRCSVNKLGKCLTMEEDMVRESQRALLAVEAFIVARVPPAVKLVVLGPCSLCQDVEL</sequence>
<feature type="domain" description="F-box" evidence="2">
    <location>
        <begin position="65"/>
        <end position="101"/>
    </location>
</feature>
<dbReference type="InterPro" id="IPR001810">
    <property type="entry name" value="F-box_dom"/>
</dbReference>
<dbReference type="SUPFAM" id="SSF52047">
    <property type="entry name" value="RNI-like"/>
    <property type="match status" value="1"/>
</dbReference>
<proteinExistence type="predicted"/>
<accession>A0ABC9DK13</accession>
<dbReference type="PANTHER" id="PTHR34145">
    <property type="entry name" value="OS02G0105600 PROTEIN"/>
    <property type="match status" value="1"/>
</dbReference>
<dbReference type="AlphaFoldDB" id="A0ABC9DK13"/>
<feature type="domain" description="At1g61320/AtMIF1 LRR" evidence="3">
    <location>
        <begin position="133"/>
        <end position="516"/>
    </location>
</feature>
<dbReference type="InterPro" id="IPR036047">
    <property type="entry name" value="F-box-like_dom_sf"/>
</dbReference>
<reference evidence="4 5" key="2">
    <citation type="submission" date="2024-10" db="EMBL/GenBank/DDBJ databases">
        <authorList>
            <person name="Ryan C."/>
        </authorList>
    </citation>
    <scope>NUCLEOTIDE SEQUENCE [LARGE SCALE GENOMIC DNA]</scope>
</reference>
<gene>
    <name evidence="4" type="ORF">URODEC1_LOCUS86302</name>
</gene>
<evidence type="ECO:0000259" key="2">
    <source>
        <dbReference type="Pfam" id="PF00646"/>
    </source>
</evidence>
<evidence type="ECO:0000313" key="5">
    <source>
        <dbReference type="Proteomes" id="UP001497457"/>
    </source>
</evidence>
<organism evidence="4 5">
    <name type="scientific">Urochloa decumbens</name>
    <dbReference type="NCBI Taxonomy" id="240449"/>
    <lineage>
        <taxon>Eukaryota</taxon>
        <taxon>Viridiplantae</taxon>
        <taxon>Streptophyta</taxon>
        <taxon>Embryophyta</taxon>
        <taxon>Tracheophyta</taxon>
        <taxon>Spermatophyta</taxon>
        <taxon>Magnoliopsida</taxon>
        <taxon>Liliopsida</taxon>
        <taxon>Poales</taxon>
        <taxon>Poaceae</taxon>
        <taxon>PACMAD clade</taxon>
        <taxon>Panicoideae</taxon>
        <taxon>Panicodae</taxon>
        <taxon>Paniceae</taxon>
        <taxon>Melinidinae</taxon>
        <taxon>Urochloa</taxon>
    </lineage>
</organism>
<dbReference type="EMBL" id="OZ075144">
    <property type="protein sequence ID" value="CAL5040799.1"/>
    <property type="molecule type" value="Genomic_DNA"/>
</dbReference>
<dbReference type="Pfam" id="PF23622">
    <property type="entry name" value="LRR_At1g61320_AtMIF1"/>
    <property type="match status" value="1"/>
</dbReference>
<name>A0ABC9DK13_9POAL</name>
<evidence type="ECO:0000256" key="1">
    <source>
        <dbReference type="SAM" id="MobiDB-lite"/>
    </source>
</evidence>
<dbReference type="InterPro" id="IPR032675">
    <property type="entry name" value="LRR_dom_sf"/>
</dbReference>
<dbReference type="Pfam" id="PF00646">
    <property type="entry name" value="F-box"/>
    <property type="match status" value="1"/>
</dbReference>
<reference evidence="5" key="1">
    <citation type="submission" date="2024-06" db="EMBL/GenBank/DDBJ databases">
        <authorList>
            <person name="Ryan C."/>
        </authorList>
    </citation>
    <scope>NUCLEOTIDE SEQUENCE [LARGE SCALE GENOMIC DNA]</scope>
</reference>
<dbReference type="InterPro" id="IPR055357">
    <property type="entry name" value="LRR_At1g61320_AtMIF1"/>
</dbReference>
<protein>
    <recommendedName>
        <fullName evidence="6">FBD domain-containing protein</fullName>
    </recommendedName>
</protein>
<feature type="compositionally biased region" description="Basic residues" evidence="1">
    <location>
        <begin position="15"/>
        <end position="26"/>
    </location>
</feature>
<evidence type="ECO:0000259" key="3">
    <source>
        <dbReference type="Pfam" id="PF23622"/>
    </source>
</evidence>
<feature type="region of interest" description="Disordered" evidence="1">
    <location>
        <begin position="13"/>
        <end position="65"/>
    </location>
</feature>
<keyword evidence="5" id="KW-1185">Reference proteome</keyword>